<dbReference type="PROSITE" id="PS50174">
    <property type="entry name" value="G_PATCH"/>
    <property type="match status" value="1"/>
</dbReference>
<evidence type="ECO:0000256" key="2">
    <source>
        <dbReference type="SAM" id="Coils"/>
    </source>
</evidence>
<comment type="caution">
    <text evidence="5">The sequence shown here is derived from an EMBL/GenBank/DDBJ whole genome shotgun (WGS) entry which is preliminary data.</text>
</comment>
<evidence type="ECO:0000313" key="5">
    <source>
        <dbReference type="EMBL" id="CAB4018567.1"/>
    </source>
</evidence>
<dbReference type="GO" id="GO:0000390">
    <property type="term" value="P:spliceosomal complex disassembly"/>
    <property type="evidence" value="ECO:0007669"/>
    <property type="project" value="InterPro"/>
</dbReference>
<dbReference type="Pfam" id="PF01585">
    <property type="entry name" value="G-patch"/>
    <property type="match status" value="1"/>
</dbReference>
<organism evidence="5 6">
    <name type="scientific">Paramuricea clavata</name>
    <name type="common">Red gorgonian</name>
    <name type="synonym">Violescent sea-whip</name>
    <dbReference type="NCBI Taxonomy" id="317549"/>
    <lineage>
        <taxon>Eukaryota</taxon>
        <taxon>Metazoa</taxon>
        <taxon>Cnidaria</taxon>
        <taxon>Anthozoa</taxon>
        <taxon>Octocorallia</taxon>
        <taxon>Malacalcyonacea</taxon>
        <taxon>Plexauridae</taxon>
        <taxon>Paramuricea</taxon>
    </lineage>
</organism>
<feature type="domain" description="G-patch" evidence="4">
    <location>
        <begin position="65"/>
        <end position="111"/>
    </location>
</feature>
<reference evidence="5" key="1">
    <citation type="submission" date="2020-04" db="EMBL/GenBank/DDBJ databases">
        <authorList>
            <person name="Alioto T."/>
            <person name="Alioto T."/>
            <person name="Gomez Garrido J."/>
        </authorList>
    </citation>
    <scope>NUCLEOTIDE SEQUENCE</scope>
    <source>
        <strain evidence="5">A484AB</strain>
    </source>
</reference>
<feature type="non-terminal residue" evidence="5">
    <location>
        <position position="1"/>
    </location>
</feature>
<dbReference type="PANTHER" id="PTHR23329:SF1">
    <property type="entry name" value="TUFTELIN-INTERACTING PROTEIN 11"/>
    <property type="match status" value="1"/>
</dbReference>
<dbReference type="Pfam" id="PF07842">
    <property type="entry name" value="GCFC"/>
    <property type="match status" value="1"/>
</dbReference>
<proteinExistence type="inferred from homology"/>
<accession>A0A6S7ILH3</accession>
<evidence type="ECO:0000256" key="3">
    <source>
        <dbReference type="SAM" id="MobiDB-lite"/>
    </source>
</evidence>
<dbReference type="SMART" id="SM00443">
    <property type="entry name" value="G_patch"/>
    <property type="match status" value="1"/>
</dbReference>
<feature type="compositionally biased region" description="Polar residues" evidence="3">
    <location>
        <begin position="30"/>
        <end position="40"/>
    </location>
</feature>
<dbReference type="InterPro" id="IPR022783">
    <property type="entry name" value="GCFC_dom"/>
</dbReference>
<dbReference type="GO" id="GO:0003676">
    <property type="term" value="F:nucleic acid binding"/>
    <property type="evidence" value="ECO:0007669"/>
    <property type="project" value="InterPro"/>
</dbReference>
<feature type="coiled-coil region" evidence="2">
    <location>
        <begin position="252"/>
        <end position="279"/>
    </location>
</feature>
<name>A0A6S7ILH3_PARCT</name>
<dbReference type="InterPro" id="IPR045211">
    <property type="entry name" value="TFP11/STIP/Ntr1"/>
</dbReference>
<sequence>EILLSQGSRESSPSARKKEKPRKLFHESASKSPGVSSQSDPDNKIYARMMQRNAGKDFASWEQHTKGFGTKMLKKMGYEPGKGLGKEGQGIATPVEAFKRGGRGALSYYGPEKHTKKQEAQLPEEDVEEEDFRQQLSQWRKSDVKGKPKYVYKTVDEVKESGKSKRPGLSLSTSNIKVVDMTGREAKILTGYGFFATQHANPEDETTVLSQVKDDRAFSLPELEYNLNLLLDLSESEIVQVDKQLRHERDLIVNLKYEEERLGKEIEQEENDMKQLVDVMAIIEKCRQQSTGASNESLSLQDCEVLFEKLQNEFADLYKMYELVTMAVPLVFPKIKEHLEIWNPLQNPSYGLEVAKRWKKLLEGDKPNSFTLSTGPSLDPNSMDTYERLIWEVWMPVFRRCASVWNPQFCDGLVELLENWLPLLPSWIYDNILDQILLPRLQ</sequence>
<feature type="non-terminal residue" evidence="5">
    <location>
        <position position="442"/>
    </location>
</feature>
<feature type="compositionally biased region" description="Polar residues" evidence="3">
    <location>
        <begin position="1"/>
        <end position="14"/>
    </location>
</feature>
<dbReference type="InterPro" id="IPR000467">
    <property type="entry name" value="G_patch_dom"/>
</dbReference>
<dbReference type="OrthoDB" id="4822at2759"/>
<evidence type="ECO:0000313" key="6">
    <source>
        <dbReference type="Proteomes" id="UP001152795"/>
    </source>
</evidence>
<gene>
    <name evidence="5" type="ORF">PACLA_8A081397</name>
</gene>
<keyword evidence="2" id="KW-0175">Coiled coil</keyword>
<feature type="region of interest" description="Disordered" evidence="3">
    <location>
        <begin position="1"/>
        <end position="51"/>
    </location>
</feature>
<dbReference type="AlphaFoldDB" id="A0A6S7ILH3"/>
<dbReference type="PANTHER" id="PTHR23329">
    <property type="entry name" value="TUFTELIN-INTERACTING PROTEIN 11-RELATED"/>
    <property type="match status" value="1"/>
</dbReference>
<feature type="region of interest" description="Disordered" evidence="3">
    <location>
        <begin position="107"/>
        <end position="127"/>
    </location>
</feature>
<dbReference type="GO" id="GO:0071008">
    <property type="term" value="C:U2-type post-mRNA release spliceosomal complex"/>
    <property type="evidence" value="ECO:0007669"/>
    <property type="project" value="TreeGrafter"/>
</dbReference>
<comment type="similarity">
    <text evidence="1">Belongs to the TFP11/STIP family.</text>
</comment>
<dbReference type="EMBL" id="CACRXK020010063">
    <property type="protein sequence ID" value="CAB4018567.1"/>
    <property type="molecule type" value="Genomic_DNA"/>
</dbReference>
<evidence type="ECO:0000259" key="4">
    <source>
        <dbReference type="PROSITE" id="PS50174"/>
    </source>
</evidence>
<protein>
    <submittedName>
        <fullName evidence="5">Tuftelin-interacting 11-like</fullName>
    </submittedName>
</protein>
<keyword evidence="6" id="KW-1185">Reference proteome</keyword>
<evidence type="ECO:0000256" key="1">
    <source>
        <dbReference type="ARBA" id="ARBA00010900"/>
    </source>
</evidence>
<dbReference type="Proteomes" id="UP001152795">
    <property type="component" value="Unassembled WGS sequence"/>
</dbReference>